<evidence type="ECO:0000256" key="1">
    <source>
        <dbReference type="ARBA" id="ARBA00001946"/>
    </source>
</evidence>
<dbReference type="SUPFAM" id="SSF53738">
    <property type="entry name" value="Phosphoglucomutase, first 3 domains"/>
    <property type="match status" value="3"/>
</dbReference>
<feature type="domain" description="Alpha-D-phosphohexomutase alpha/beta/alpha" evidence="11">
    <location>
        <begin position="265"/>
        <end position="373"/>
    </location>
</feature>
<gene>
    <name evidence="12" type="ORF">D6201_10045</name>
</gene>
<dbReference type="GO" id="GO:0000287">
    <property type="term" value="F:magnesium ion binding"/>
    <property type="evidence" value="ECO:0007669"/>
    <property type="project" value="InterPro"/>
</dbReference>
<dbReference type="InterPro" id="IPR005844">
    <property type="entry name" value="A-D-PHexomutase_a/b/a-I"/>
</dbReference>
<evidence type="ECO:0000259" key="11">
    <source>
        <dbReference type="Pfam" id="PF02880"/>
    </source>
</evidence>
<comment type="similarity">
    <text evidence="2 7">Belongs to the phosphohexose mutase family.</text>
</comment>
<evidence type="ECO:0000313" key="12">
    <source>
        <dbReference type="EMBL" id="RJY09652.1"/>
    </source>
</evidence>
<dbReference type="Pfam" id="PF02879">
    <property type="entry name" value="PGM_PMM_II"/>
    <property type="match status" value="1"/>
</dbReference>
<dbReference type="Pfam" id="PF02880">
    <property type="entry name" value="PGM_PMM_III"/>
    <property type="match status" value="1"/>
</dbReference>
<keyword evidence="5 7" id="KW-0460">Magnesium</keyword>
<keyword evidence="13" id="KW-1185">Reference proteome</keyword>
<dbReference type="PROSITE" id="PS00710">
    <property type="entry name" value="PGM_PMM"/>
    <property type="match status" value="1"/>
</dbReference>
<evidence type="ECO:0000256" key="2">
    <source>
        <dbReference type="ARBA" id="ARBA00010231"/>
    </source>
</evidence>
<dbReference type="Proteomes" id="UP000285232">
    <property type="component" value="Unassembled WGS sequence"/>
</dbReference>
<feature type="domain" description="Alpha-D-phosphohexomutase alpha/beta/alpha" evidence="9">
    <location>
        <begin position="10"/>
        <end position="131"/>
    </location>
</feature>
<evidence type="ECO:0000259" key="8">
    <source>
        <dbReference type="Pfam" id="PF00408"/>
    </source>
</evidence>
<dbReference type="PRINTS" id="PR00509">
    <property type="entry name" value="PGMPMM"/>
</dbReference>
<dbReference type="InterPro" id="IPR005841">
    <property type="entry name" value="Alpha-D-phosphohexomutase_SF"/>
</dbReference>
<dbReference type="GO" id="GO:0005975">
    <property type="term" value="P:carbohydrate metabolic process"/>
    <property type="evidence" value="ECO:0007669"/>
    <property type="project" value="InterPro"/>
</dbReference>
<organism evidence="12 13">
    <name type="scientific">Aurantiacibacter aquimixticola</name>
    <dbReference type="NCBI Taxonomy" id="1958945"/>
    <lineage>
        <taxon>Bacteria</taxon>
        <taxon>Pseudomonadati</taxon>
        <taxon>Pseudomonadota</taxon>
        <taxon>Alphaproteobacteria</taxon>
        <taxon>Sphingomonadales</taxon>
        <taxon>Erythrobacteraceae</taxon>
        <taxon>Aurantiacibacter</taxon>
    </lineage>
</organism>
<dbReference type="PANTHER" id="PTHR43771">
    <property type="entry name" value="PHOSPHOMANNOMUTASE"/>
    <property type="match status" value="1"/>
</dbReference>
<dbReference type="GO" id="GO:0016868">
    <property type="term" value="F:intramolecular phosphotransferase activity"/>
    <property type="evidence" value="ECO:0007669"/>
    <property type="project" value="InterPro"/>
</dbReference>
<dbReference type="NCBIfam" id="NF046027">
    <property type="entry name" value="PhglucPhmanMutPgmG"/>
    <property type="match status" value="1"/>
</dbReference>
<evidence type="ECO:0000256" key="6">
    <source>
        <dbReference type="ARBA" id="ARBA00023235"/>
    </source>
</evidence>
<dbReference type="Gene3D" id="3.40.120.10">
    <property type="entry name" value="Alpha-D-Glucose-1,6-Bisphosphate, subunit A, domain 3"/>
    <property type="match status" value="3"/>
</dbReference>
<protein>
    <submittedName>
        <fullName evidence="12">Phosphomannomutase/phosphoglucomutase</fullName>
    </submittedName>
</protein>
<dbReference type="Pfam" id="PF02878">
    <property type="entry name" value="PGM_PMM_I"/>
    <property type="match status" value="1"/>
</dbReference>
<keyword evidence="6" id="KW-0413">Isomerase</keyword>
<dbReference type="OrthoDB" id="9803322at2"/>
<evidence type="ECO:0000259" key="9">
    <source>
        <dbReference type="Pfam" id="PF02878"/>
    </source>
</evidence>
<name>A0A419RV43_9SPHN</name>
<dbReference type="InterPro" id="IPR016055">
    <property type="entry name" value="A-D-PHexomutase_a/b/a-I/II/III"/>
</dbReference>
<dbReference type="InterPro" id="IPR036900">
    <property type="entry name" value="A-D-PHexomutase_C_sf"/>
</dbReference>
<proteinExistence type="inferred from homology"/>
<dbReference type="RefSeq" id="WP_120048662.1">
    <property type="nucleotide sequence ID" value="NZ_RAHX01000001.1"/>
</dbReference>
<dbReference type="AlphaFoldDB" id="A0A419RV43"/>
<feature type="domain" description="Alpha-D-phosphohexomutase alpha/beta/alpha" evidence="10">
    <location>
        <begin position="158"/>
        <end position="261"/>
    </location>
</feature>
<keyword evidence="4 7" id="KW-0479">Metal-binding</keyword>
<evidence type="ECO:0000256" key="3">
    <source>
        <dbReference type="ARBA" id="ARBA00022553"/>
    </source>
</evidence>
<evidence type="ECO:0000313" key="13">
    <source>
        <dbReference type="Proteomes" id="UP000285232"/>
    </source>
</evidence>
<dbReference type="InterPro" id="IPR005845">
    <property type="entry name" value="A-D-PHexomutase_a/b/a-II"/>
</dbReference>
<dbReference type="Gene3D" id="3.30.310.50">
    <property type="entry name" value="Alpha-D-phosphohexomutase, C-terminal domain"/>
    <property type="match status" value="1"/>
</dbReference>
<dbReference type="CDD" id="cd03089">
    <property type="entry name" value="PMM_PGM"/>
    <property type="match status" value="1"/>
</dbReference>
<evidence type="ECO:0000256" key="5">
    <source>
        <dbReference type="ARBA" id="ARBA00022842"/>
    </source>
</evidence>
<comment type="caution">
    <text evidence="12">The sequence shown here is derived from an EMBL/GenBank/DDBJ whole genome shotgun (WGS) entry which is preliminary data.</text>
</comment>
<reference evidence="12 13" key="1">
    <citation type="journal article" date="2017" name="Int. J. Syst. Evol. Microbiol.">
        <title>Erythrobacter aquimixticola sp. nov., isolated from the junction between the ocean and a freshwater spring.</title>
        <authorList>
            <person name="Park S."/>
            <person name="Jung Y.T."/>
            <person name="Choi S.J."/>
            <person name="Yoon J.H."/>
        </authorList>
    </citation>
    <scope>NUCLEOTIDE SEQUENCE [LARGE SCALE GENOMIC DNA]</scope>
    <source>
        <strain evidence="12 13">JSSK-14</strain>
    </source>
</reference>
<dbReference type="Pfam" id="PF00408">
    <property type="entry name" value="PGM_PMM_IV"/>
    <property type="match status" value="1"/>
</dbReference>
<sequence length="475" mass="50862">MSHDFHPTVLREYDIRGIIGETLGPDDARAIGRGFGTLLARDLGDGAVPLVAVGYDGRVSSPILESALIEGLTASGCNVRRIGMGATPMLYYAEASAEEVDGGIQITGSHNPANYNGFKMVFRGRPFFGADIQRLGEIGAAGEWIDGAGSVETIEIEDEYVARMLAALDSIEPSALEGLTVAWDAGNGAAGPVLEKLAARLPGTHHLLFTEVDGNFPNHHPDPTVEANLADLKALVAEKSCDFGIAFDGDGDRIGAIDGEGRVIWGDQLLMIYAEDLLGKLPNSTIIADVKASRALFDHVEQHGGKPLMWKTGHSLIKSKMKEVSSPLAGEMSGHVFFADEYHGFDDALYAGVRLIAASARLGKSVTQLRGEMPAMLNTPEMRFQVDESRKFAAIEEVKARMTGDNVPEGVEVNATDGVRVNTPDGWWLLRASNTQDVLVARAESESEAGLERLMAQIDEQLALSGLERGESVGH</sequence>
<evidence type="ECO:0000259" key="10">
    <source>
        <dbReference type="Pfam" id="PF02879"/>
    </source>
</evidence>
<dbReference type="PANTHER" id="PTHR43771:SF2">
    <property type="entry name" value="PHOSPHOMANNOMUTASE_PHOSPHOGLUCOMUTASE"/>
    <property type="match status" value="1"/>
</dbReference>
<dbReference type="InterPro" id="IPR016066">
    <property type="entry name" value="A-D-PHexomutase_CS"/>
</dbReference>
<dbReference type="EMBL" id="RAHX01000001">
    <property type="protein sequence ID" value="RJY09652.1"/>
    <property type="molecule type" value="Genomic_DNA"/>
</dbReference>
<dbReference type="InterPro" id="IPR005846">
    <property type="entry name" value="A-D-PHexomutase_a/b/a-III"/>
</dbReference>
<keyword evidence="3" id="KW-0597">Phosphoprotein</keyword>
<dbReference type="InterPro" id="IPR005843">
    <property type="entry name" value="A-D-PHexomutase_C"/>
</dbReference>
<dbReference type="SUPFAM" id="SSF55957">
    <property type="entry name" value="Phosphoglucomutase, C-terminal domain"/>
    <property type="match status" value="1"/>
</dbReference>
<accession>A0A419RV43</accession>
<comment type="cofactor">
    <cofactor evidence="1">
        <name>Mg(2+)</name>
        <dbReference type="ChEBI" id="CHEBI:18420"/>
    </cofactor>
</comment>
<feature type="domain" description="Alpha-D-phosphohexomutase C-terminal" evidence="8">
    <location>
        <begin position="381"/>
        <end position="460"/>
    </location>
</feature>
<evidence type="ECO:0000256" key="4">
    <source>
        <dbReference type="ARBA" id="ARBA00022723"/>
    </source>
</evidence>
<evidence type="ECO:0000256" key="7">
    <source>
        <dbReference type="RuleBase" id="RU004326"/>
    </source>
</evidence>